<dbReference type="PANTHER" id="PTHR43202">
    <property type="entry name" value="NICOTINATE-NUCLEOTIDE PYROPHOSPHORYLASE"/>
    <property type="match status" value="1"/>
</dbReference>
<dbReference type="SUPFAM" id="SSF51690">
    <property type="entry name" value="Nicotinate/Quinolinate PRTase C-terminal domain-like"/>
    <property type="match status" value="1"/>
</dbReference>
<evidence type="ECO:0000313" key="2">
    <source>
        <dbReference type="EMBL" id="PSO03619.1"/>
    </source>
</evidence>
<comment type="caution">
    <text evidence="2">The sequence shown here is derived from an EMBL/GenBank/DDBJ whole genome shotgun (WGS) entry which is preliminary data.</text>
</comment>
<dbReference type="InterPro" id="IPR002638">
    <property type="entry name" value="Quinolinate_PRibosylTrfase_C"/>
</dbReference>
<name>A0A2R6BYD7_9ARCH</name>
<feature type="domain" description="Quinolinate phosphoribosyl transferase C-terminal" evidence="1">
    <location>
        <begin position="2"/>
        <end position="63"/>
    </location>
</feature>
<accession>A0A2R6BYD7</accession>
<dbReference type="Gene3D" id="3.20.20.70">
    <property type="entry name" value="Aldolase class I"/>
    <property type="match status" value="1"/>
</dbReference>
<organism evidence="2 3">
    <name type="scientific">Candidatus Marsarchaeota G2 archaeon ECH_B_SAG-E12</name>
    <dbReference type="NCBI Taxonomy" id="1978164"/>
    <lineage>
        <taxon>Archaea</taxon>
        <taxon>Candidatus Marsarchaeota</taxon>
        <taxon>Candidatus Marsarchaeota group 2</taxon>
    </lineage>
</organism>
<sequence>MRRVHPALAAIADRAAYIGGVDGVSGIAAAKRLGIRAVGTMPHSYVLIMGSPEAAWSAFDNYSLKTRRSLLRLCLLR</sequence>
<protein>
    <recommendedName>
        <fullName evidence="1">Quinolinate phosphoribosyl transferase C-terminal domain-containing protein</fullName>
    </recommendedName>
</protein>
<dbReference type="InterPro" id="IPR036068">
    <property type="entry name" value="Nicotinate_pribotase-like_C"/>
</dbReference>
<dbReference type="GO" id="GO:0004514">
    <property type="term" value="F:nicotinate-nucleotide diphosphorylase (carboxylating) activity"/>
    <property type="evidence" value="ECO:0007669"/>
    <property type="project" value="InterPro"/>
</dbReference>
<dbReference type="AlphaFoldDB" id="A0A2R6BYD7"/>
<evidence type="ECO:0000259" key="1">
    <source>
        <dbReference type="Pfam" id="PF01729"/>
    </source>
</evidence>
<reference evidence="2 3" key="1">
    <citation type="submission" date="2017-04" db="EMBL/GenBank/DDBJ databases">
        <title>Novel microbial lineages endemic to geothermal iron-oxide mats fill important gaps in the evolutionary history of Archaea.</title>
        <authorList>
            <person name="Jay Z.J."/>
            <person name="Beam J.P."/>
            <person name="Dlakic M."/>
            <person name="Rusch D.B."/>
            <person name="Kozubal M.A."/>
            <person name="Inskeep W.P."/>
        </authorList>
    </citation>
    <scope>NUCLEOTIDE SEQUENCE [LARGE SCALE GENOMIC DNA]</scope>
    <source>
        <strain evidence="2">ECH_B_SAG-E12</strain>
    </source>
</reference>
<dbReference type="Proteomes" id="UP000240925">
    <property type="component" value="Unassembled WGS sequence"/>
</dbReference>
<dbReference type="Pfam" id="PF01729">
    <property type="entry name" value="QRPTase_C"/>
    <property type="match status" value="1"/>
</dbReference>
<dbReference type="GO" id="GO:0009435">
    <property type="term" value="P:NAD+ biosynthetic process"/>
    <property type="evidence" value="ECO:0007669"/>
    <property type="project" value="InterPro"/>
</dbReference>
<proteinExistence type="predicted"/>
<gene>
    <name evidence="2" type="ORF">B9Q10_00360</name>
</gene>
<evidence type="ECO:0000313" key="3">
    <source>
        <dbReference type="Proteomes" id="UP000240925"/>
    </source>
</evidence>
<dbReference type="EMBL" id="NEXL01000011">
    <property type="protein sequence ID" value="PSO03619.1"/>
    <property type="molecule type" value="Genomic_DNA"/>
</dbReference>
<dbReference type="InterPro" id="IPR013785">
    <property type="entry name" value="Aldolase_TIM"/>
</dbReference>
<dbReference type="PANTHER" id="PTHR43202:SF1">
    <property type="entry name" value="NICOTINATE PHOSPHORIBOSYLTRANSFERASE"/>
    <property type="match status" value="1"/>
</dbReference>
<dbReference type="InterPro" id="IPR053190">
    <property type="entry name" value="NAPRTase-like"/>
</dbReference>